<dbReference type="EMBL" id="JBEJUE010000060">
    <property type="protein sequence ID" value="MER0429470.1"/>
    <property type="molecule type" value="Genomic_DNA"/>
</dbReference>
<evidence type="ECO:0000256" key="3">
    <source>
        <dbReference type="ARBA" id="ARBA00022840"/>
    </source>
</evidence>
<evidence type="ECO:0000313" key="7">
    <source>
        <dbReference type="Proteomes" id="UP001456562"/>
    </source>
</evidence>
<dbReference type="GO" id="GO:0016874">
    <property type="term" value="F:ligase activity"/>
    <property type="evidence" value="ECO:0007669"/>
    <property type="project" value="UniProtKB-KW"/>
</dbReference>
<dbReference type="Gene3D" id="3.30.1490.20">
    <property type="entry name" value="ATP-grasp fold, A domain"/>
    <property type="match status" value="1"/>
</dbReference>
<evidence type="ECO:0000256" key="1">
    <source>
        <dbReference type="ARBA" id="ARBA00022723"/>
    </source>
</evidence>
<keyword evidence="2 4" id="KW-0547">Nucleotide-binding</keyword>
<dbReference type="RefSeq" id="WP_350241499.1">
    <property type="nucleotide sequence ID" value="NZ_JBEJUE010000060.1"/>
</dbReference>
<dbReference type="Gene3D" id="3.40.50.20">
    <property type="match status" value="1"/>
</dbReference>
<dbReference type="InterPro" id="IPR013651">
    <property type="entry name" value="ATP-grasp_RimK-type"/>
</dbReference>
<dbReference type="NCBIfam" id="TIGR00768">
    <property type="entry name" value="rimK_fam"/>
    <property type="match status" value="1"/>
</dbReference>
<accession>A0ABV1QE79</accession>
<evidence type="ECO:0000256" key="4">
    <source>
        <dbReference type="PROSITE-ProRule" id="PRU00409"/>
    </source>
</evidence>
<keyword evidence="1" id="KW-0479">Metal-binding</keyword>
<dbReference type="PANTHER" id="PTHR21621">
    <property type="entry name" value="RIBOSOMAL PROTEIN S6 MODIFICATION PROTEIN"/>
    <property type="match status" value="1"/>
</dbReference>
<dbReference type="Pfam" id="PF08443">
    <property type="entry name" value="RimK"/>
    <property type="match status" value="1"/>
</dbReference>
<dbReference type="InterPro" id="IPR013815">
    <property type="entry name" value="ATP_grasp_subdomain_1"/>
</dbReference>
<dbReference type="InterPro" id="IPR011761">
    <property type="entry name" value="ATP-grasp"/>
</dbReference>
<reference evidence="6 7" key="1">
    <citation type="submission" date="2024-01" db="EMBL/GenBank/DDBJ databases">
        <title>Metagenomic exploration of the rhizosphere soil microbial community and their significance in facilitating the development of wild simulated ginseng.</title>
        <authorList>
            <person name="Huang J."/>
        </authorList>
    </citation>
    <scope>NUCLEOTIDE SEQUENCE [LARGE SCALE GENOMIC DNA]</scope>
    <source>
        <strain evidence="6 7">WY141</strain>
    </source>
</reference>
<comment type="caution">
    <text evidence="6">The sequence shown here is derived from an EMBL/GenBank/DDBJ whole genome shotgun (WGS) entry which is preliminary data.</text>
</comment>
<evidence type="ECO:0000259" key="5">
    <source>
        <dbReference type="PROSITE" id="PS50975"/>
    </source>
</evidence>
<dbReference type="SUPFAM" id="SSF56059">
    <property type="entry name" value="Glutathione synthetase ATP-binding domain-like"/>
    <property type="match status" value="1"/>
</dbReference>
<proteinExistence type="predicted"/>
<gene>
    <name evidence="6" type="ORF">ABR748_35540</name>
</gene>
<dbReference type="PROSITE" id="PS50975">
    <property type="entry name" value="ATP_GRASP"/>
    <property type="match status" value="1"/>
</dbReference>
<protein>
    <submittedName>
        <fullName evidence="6">RimK family alpha-L-glutamate ligase</fullName>
    </submittedName>
</protein>
<keyword evidence="6" id="KW-0436">Ligase</keyword>
<dbReference type="Gene3D" id="3.30.470.20">
    <property type="entry name" value="ATP-grasp fold, B domain"/>
    <property type="match status" value="1"/>
</dbReference>
<feature type="domain" description="ATP-grasp" evidence="5">
    <location>
        <begin position="116"/>
        <end position="302"/>
    </location>
</feature>
<keyword evidence="3 4" id="KW-0067">ATP-binding</keyword>
<dbReference type="PANTHER" id="PTHR21621:SF0">
    <property type="entry name" value="BETA-CITRYLGLUTAMATE SYNTHASE B-RELATED"/>
    <property type="match status" value="1"/>
</dbReference>
<evidence type="ECO:0000256" key="2">
    <source>
        <dbReference type="ARBA" id="ARBA00022741"/>
    </source>
</evidence>
<keyword evidence="7" id="KW-1185">Reference proteome</keyword>
<name>A0ABV1QE79_STRMI</name>
<sequence>MLLPPVDVWLLVRERPVPLQGATRELADALGVIHGPGFAVWHTDEFVFGVREGKLILRTLGGADVPAPKVVCVRQMPGSMHHDREVSLLRHLERMGATLLNPLEAQLGCRNKIWQMQELAMAGLPVPDTLTYATAPLEGVVRTPLTIPCVVKSVTGHKGKQVFLAPDAELLHSVAGALAQETPHLFQEYVSHSHGRDLRLIVIDGVTVAAAVRTSRDGRLASNIGRGGAVTLCLGRYPLAEELAVRAASAMGLAIAGVDLLFVSDDTFTICEVNAVPGWRPEMTAVTPAITHCIDHRLKAWTPSEPEWA</sequence>
<organism evidence="6 7">
    <name type="scientific">Streptomyces microflavus</name>
    <name type="common">Streptomyces lipmanii</name>
    <dbReference type="NCBI Taxonomy" id="1919"/>
    <lineage>
        <taxon>Bacteria</taxon>
        <taxon>Bacillati</taxon>
        <taxon>Actinomycetota</taxon>
        <taxon>Actinomycetes</taxon>
        <taxon>Kitasatosporales</taxon>
        <taxon>Streptomycetaceae</taxon>
        <taxon>Streptomyces</taxon>
    </lineage>
</organism>
<evidence type="ECO:0000313" key="6">
    <source>
        <dbReference type="EMBL" id="MER0429470.1"/>
    </source>
</evidence>
<dbReference type="InterPro" id="IPR004666">
    <property type="entry name" value="Rp_bS6_RimK/Lys_biosynth_LsyX"/>
</dbReference>
<dbReference type="Proteomes" id="UP001456562">
    <property type="component" value="Unassembled WGS sequence"/>
</dbReference>